<name>A0A8J3I4S6_9CHLR</name>
<proteinExistence type="predicted"/>
<reference evidence="11" key="1">
    <citation type="submission" date="2020-10" db="EMBL/GenBank/DDBJ databases">
        <title>Taxonomic study of unclassified bacteria belonging to the class Ktedonobacteria.</title>
        <authorList>
            <person name="Yabe S."/>
            <person name="Wang C.M."/>
            <person name="Zheng Y."/>
            <person name="Sakai Y."/>
            <person name="Cavaletti L."/>
            <person name="Monciardini P."/>
            <person name="Donadio S."/>
        </authorList>
    </citation>
    <scope>NUCLEOTIDE SEQUENCE</scope>
    <source>
        <strain evidence="11">SOSP1-1</strain>
    </source>
</reference>
<organism evidence="11 12">
    <name type="scientific">Ktedonospora formicarum</name>
    <dbReference type="NCBI Taxonomy" id="2778364"/>
    <lineage>
        <taxon>Bacteria</taxon>
        <taxon>Bacillati</taxon>
        <taxon>Chloroflexota</taxon>
        <taxon>Ktedonobacteria</taxon>
        <taxon>Ktedonobacterales</taxon>
        <taxon>Ktedonobacteraceae</taxon>
        <taxon>Ktedonospora</taxon>
    </lineage>
</organism>
<gene>
    <name evidence="11" type="ORF">KSX_43250</name>
</gene>
<keyword evidence="6 9" id="KW-1133">Transmembrane helix</keyword>
<feature type="transmembrane region" description="Helical" evidence="9">
    <location>
        <begin position="370"/>
        <end position="393"/>
    </location>
</feature>
<accession>A0A8J3I4S6</accession>
<keyword evidence="4" id="KW-1003">Cell membrane</keyword>
<dbReference type="Proteomes" id="UP000612362">
    <property type="component" value="Unassembled WGS sequence"/>
</dbReference>
<dbReference type="PANTHER" id="PTHR32507">
    <property type="entry name" value="NA(+)/H(+) ANTIPORTER 1"/>
    <property type="match status" value="1"/>
</dbReference>
<dbReference type="InterPro" id="IPR036873">
    <property type="entry name" value="Rhodanese-like_dom_sf"/>
</dbReference>
<feature type="transmembrane region" description="Helical" evidence="9">
    <location>
        <begin position="342"/>
        <end position="364"/>
    </location>
</feature>
<dbReference type="GO" id="GO:0005886">
    <property type="term" value="C:plasma membrane"/>
    <property type="evidence" value="ECO:0007669"/>
    <property type="project" value="UniProtKB-SubCell"/>
</dbReference>
<evidence type="ECO:0000256" key="1">
    <source>
        <dbReference type="ARBA" id="ARBA00004651"/>
    </source>
</evidence>
<keyword evidence="3" id="KW-0050">Antiport</keyword>
<dbReference type="GO" id="GO:1902600">
    <property type="term" value="P:proton transmembrane transport"/>
    <property type="evidence" value="ECO:0007669"/>
    <property type="project" value="InterPro"/>
</dbReference>
<keyword evidence="7" id="KW-0406">Ion transport</keyword>
<feature type="transmembrane region" description="Helical" evidence="9">
    <location>
        <begin position="6"/>
        <end position="27"/>
    </location>
</feature>
<dbReference type="InterPro" id="IPR038770">
    <property type="entry name" value="Na+/solute_symporter_sf"/>
</dbReference>
<keyword evidence="8 9" id="KW-0472">Membrane</keyword>
<keyword evidence="5 9" id="KW-0812">Transmembrane</keyword>
<dbReference type="SUPFAM" id="SSF52821">
    <property type="entry name" value="Rhodanese/Cell cycle control phosphatase"/>
    <property type="match status" value="1"/>
</dbReference>
<evidence type="ECO:0000256" key="3">
    <source>
        <dbReference type="ARBA" id="ARBA00022449"/>
    </source>
</evidence>
<evidence type="ECO:0000256" key="8">
    <source>
        <dbReference type="ARBA" id="ARBA00023136"/>
    </source>
</evidence>
<evidence type="ECO:0000256" key="5">
    <source>
        <dbReference type="ARBA" id="ARBA00022692"/>
    </source>
</evidence>
<dbReference type="GO" id="GO:0015297">
    <property type="term" value="F:antiporter activity"/>
    <property type="evidence" value="ECO:0007669"/>
    <property type="project" value="UniProtKB-KW"/>
</dbReference>
<keyword evidence="2" id="KW-0813">Transport</keyword>
<comment type="caution">
    <text evidence="11">The sequence shown here is derived from an EMBL/GenBank/DDBJ whole genome shotgun (WGS) entry which is preliminary data.</text>
</comment>
<evidence type="ECO:0000256" key="6">
    <source>
        <dbReference type="ARBA" id="ARBA00022989"/>
    </source>
</evidence>
<feature type="domain" description="Cation/H+ exchanger transmembrane" evidence="10">
    <location>
        <begin position="23"/>
        <end position="389"/>
    </location>
</feature>
<evidence type="ECO:0000259" key="10">
    <source>
        <dbReference type="Pfam" id="PF00999"/>
    </source>
</evidence>
<evidence type="ECO:0000313" key="12">
    <source>
        <dbReference type="Proteomes" id="UP000612362"/>
    </source>
</evidence>
<feature type="transmembrane region" description="Helical" evidence="9">
    <location>
        <begin position="233"/>
        <end position="250"/>
    </location>
</feature>
<dbReference type="RefSeq" id="WP_220195558.1">
    <property type="nucleotide sequence ID" value="NZ_BNJF01000002.1"/>
</dbReference>
<sequence length="524" mass="56448">MVSEFSSEAFIAVLALVGIVIIIAALISGVIERSGIPQVAVFLLIGAMLGPAGMGLLHITLDSSILRIVATLSLALVLFTDAISLDLQAVRRSGTLALLVLGPGTLLSAGFIALLAWWILRVPPPAAILLGAALASTDPVLLRGLLRRDDIPAPVHQVLRLESGLNDAVLLPIVLVAMEFLSKGGGLSAGDWGRLALDLCVLGPGAGMIVGVCGVSAMALIRQRFGIRRDYESLFSLGIAFTAYAAAEAVHGSGFLAAFVAGLTISVLDVELCDCFLEYGETTSELMLLFTFVLFGSSLIWSGITILSWPLLLFAICSLLVRPVAFLLSLIRTRLNWQERRLIAWFGPRGLSSLLLILLPVFSGVAGSDYLFTVCTVVVLFSVIAHGGTPLVLKGRDARRRSRDTVIEDLSPEVSSEEIVYDEAPEEEKEVTPLQVPKASHIEKEKTRVPVEQQPAPLRITLADTQSLIHSGAQVLLLDVRKARDYYRDEAQARGSIRLDPDNVEYQARKLNLPRSAWLIAYCA</sequence>
<feature type="transmembrane region" description="Helical" evidence="9">
    <location>
        <begin position="201"/>
        <end position="221"/>
    </location>
</feature>
<evidence type="ECO:0000256" key="7">
    <source>
        <dbReference type="ARBA" id="ARBA00023065"/>
    </source>
</evidence>
<dbReference type="Pfam" id="PF00999">
    <property type="entry name" value="Na_H_Exchanger"/>
    <property type="match status" value="1"/>
</dbReference>
<dbReference type="Gene3D" id="1.20.1530.20">
    <property type="match status" value="1"/>
</dbReference>
<feature type="transmembrane region" description="Helical" evidence="9">
    <location>
        <begin position="310"/>
        <end position="330"/>
    </location>
</feature>
<evidence type="ECO:0000256" key="9">
    <source>
        <dbReference type="SAM" id="Phobius"/>
    </source>
</evidence>
<evidence type="ECO:0000256" key="2">
    <source>
        <dbReference type="ARBA" id="ARBA00022448"/>
    </source>
</evidence>
<comment type="subcellular location">
    <subcellularLocation>
        <location evidence="1">Cell membrane</location>
        <topology evidence="1">Multi-pass membrane protein</topology>
    </subcellularLocation>
</comment>
<dbReference type="AlphaFoldDB" id="A0A8J3I4S6"/>
<evidence type="ECO:0000256" key="4">
    <source>
        <dbReference type="ARBA" id="ARBA00022475"/>
    </source>
</evidence>
<dbReference type="InterPro" id="IPR006153">
    <property type="entry name" value="Cation/H_exchanger_TM"/>
</dbReference>
<feature type="transmembrane region" description="Helical" evidence="9">
    <location>
        <begin position="65"/>
        <end position="84"/>
    </location>
</feature>
<keyword evidence="12" id="KW-1185">Reference proteome</keyword>
<feature type="transmembrane region" description="Helical" evidence="9">
    <location>
        <begin position="39"/>
        <end position="59"/>
    </location>
</feature>
<evidence type="ECO:0000313" key="11">
    <source>
        <dbReference type="EMBL" id="GHO46162.1"/>
    </source>
</evidence>
<feature type="transmembrane region" description="Helical" evidence="9">
    <location>
        <begin position="96"/>
        <end position="120"/>
    </location>
</feature>
<dbReference type="PANTHER" id="PTHR32507:SF8">
    <property type="entry name" value="CNH1P"/>
    <property type="match status" value="1"/>
</dbReference>
<protein>
    <recommendedName>
        <fullName evidence="10">Cation/H+ exchanger transmembrane domain-containing protein</fullName>
    </recommendedName>
</protein>
<dbReference type="EMBL" id="BNJF01000002">
    <property type="protein sequence ID" value="GHO46162.1"/>
    <property type="molecule type" value="Genomic_DNA"/>
</dbReference>